<comment type="caution">
    <text evidence="2">The sequence shown here is derived from an EMBL/GenBank/DDBJ whole genome shotgun (WGS) entry which is preliminary data.</text>
</comment>
<dbReference type="PANTHER" id="PTHR28457:SF4">
    <property type="entry name" value="CRAL-TRIO DOMAIN-CONTAINING PROTEIN"/>
    <property type="match status" value="1"/>
</dbReference>
<feature type="region of interest" description="Disordered" evidence="1">
    <location>
        <begin position="276"/>
        <end position="312"/>
    </location>
</feature>
<evidence type="ECO:0000256" key="1">
    <source>
        <dbReference type="SAM" id="MobiDB-lite"/>
    </source>
</evidence>
<dbReference type="Pfam" id="PF14769">
    <property type="entry name" value="CLAMP"/>
    <property type="match status" value="1"/>
</dbReference>
<organism evidence="2 3">
    <name type="scientific">Pleodorina starrii</name>
    <dbReference type="NCBI Taxonomy" id="330485"/>
    <lineage>
        <taxon>Eukaryota</taxon>
        <taxon>Viridiplantae</taxon>
        <taxon>Chlorophyta</taxon>
        <taxon>core chlorophytes</taxon>
        <taxon>Chlorophyceae</taxon>
        <taxon>CS clade</taxon>
        <taxon>Chlamydomonadales</taxon>
        <taxon>Volvocaceae</taxon>
        <taxon>Pleodorina</taxon>
    </lineage>
</organism>
<reference evidence="2 3" key="1">
    <citation type="journal article" date="2023" name="Commun. Biol.">
        <title>Reorganization of the ancestral sex-determining regions during the evolution of trioecy in Pleodorina starrii.</title>
        <authorList>
            <person name="Takahashi K."/>
            <person name="Suzuki S."/>
            <person name="Kawai-Toyooka H."/>
            <person name="Yamamoto K."/>
            <person name="Hamaji T."/>
            <person name="Ootsuki R."/>
            <person name="Yamaguchi H."/>
            <person name="Kawachi M."/>
            <person name="Higashiyama T."/>
            <person name="Nozaki H."/>
        </authorList>
    </citation>
    <scope>NUCLEOTIDE SEQUENCE [LARGE SCALE GENOMIC DNA]</scope>
    <source>
        <strain evidence="2 3">NIES-4479</strain>
    </source>
</reference>
<accession>A0A9W6BQ40</accession>
<sequence>MTEQELWVHFTQEQLLEYLGLLKDPDAAAGYLASVLKLDNYRFDAREAILLDYASYALEFAHKHGFGPARTASWYHVAQKVLQTCLGGAPYEECEACFKGLMLQLVRPRPGTDTPFFSPDQVAAIGGFMARGLLRHYRLYQHVFSTEQAHIQYTAELQVETARVPSFEAAMSQTEWDSMHEKRRRDAEAAQMAAEEAEAVRLAEEARRAEEEAKRAAEEARRAELARKPATLEEAVQQLVAVRLEAEKEVLAAKYRAKEEQMLARVSELEEALAAAAAARKPLSAGGDRKKKDAGGKAAEANKAEPAATAGS</sequence>
<keyword evidence="3" id="KW-1185">Reference proteome</keyword>
<dbReference type="Proteomes" id="UP001165080">
    <property type="component" value="Unassembled WGS sequence"/>
</dbReference>
<evidence type="ECO:0000313" key="2">
    <source>
        <dbReference type="EMBL" id="GLC56078.1"/>
    </source>
</evidence>
<dbReference type="PANTHER" id="PTHR28457">
    <property type="entry name" value="COILED-COIL DOMAIN-CONTAINING PROTEIN 189"/>
    <property type="match status" value="1"/>
</dbReference>
<dbReference type="EMBL" id="BRXU01000014">
    <property type="protein sequence ID" value="GLC56078.1"/>
    <property type="molecule type" value="Genomic_DNA"/>
</dbReference>
<proteinExistence type="predicted"/>
<dbReference type="InterPro" id="IPR032727">
    <property type="entry name" value="CLAMP"/>
</dbReference>
<protein>
    <submittedName>
        <fullName evidence="2">Uncharacterized protein</fullName>
    </submittedName>
</protein>
<evidence type="ECO:0000313" key="3">
    <source>
        <dbReference type="Proteomes" id="UP001165080"/>
    </source>
</evidence>
<gene>
    <name evidence="2" type="primary">PLEST003009</name>
    <name evidence="2" type="ORF">PLESTB_001062100</name>
</gene>
<name>A0A9W6BQ40_9CHLO</name>
<dbReference type="OrthoDB" id="530909at2759"/>
<dbReference type="AlphaFoldDB" id="A0A9W6BQ40"/>
<feature type="compositionally biased region" description="Basic and acidic residues" evidence="1">
    <location>
        <begin position="287"/>
        <end position="303"/>
    </location>
</feature>